<dbReference type="InterPro" id="IPR010099">
    <property type="entry name" value="SDR39U1"/>
</dbReference>
<reference evidence="3 4" key="1">
    <citation type="submission" date="2023-05" db="EMBL/GenBank/DDBJ databases">
        <title>A 100% complete, gapless, phased diploid assembly of the Scenedesmus obliquus UTEX 3031 genome.</title>
        <authorList>
            <person name="Biondi T.C."/>
            <person name="Hanschen E.R."/>
            <person name="Kwon T."/>
            <person name="Eng W."/>
            <person name="Kruse C.P.S."/>
            <person name="Koehler S.I."/>
            <person name="Kunde Y."/>
            <person name="Gleasner C.D."/>
            <person name="You Mak K.T."/>
            <person name="Polle J."/>
            <person name="Hovde B.T."/>
            <person name="Starkenburg S.R."/>
        </authorList>
    </citation>
    <scope>NUCLEOTIDE SEQUENCE [LARGE SCALE GENOMIC DNA]</scope>
    <source>
        <strain evidence="3 4">DOE0152z</strain>
    </source>
</reference>
<dbReference type="InterPro" id="IPR036291">
    <property type="entry name" value="NAD(P)-bd_dom_sf"/>
</dbReference>
<name>A0ABY8UIE4_TETOB</name>
<dbReference type="PANTHER" id="PTHR11092">
    <property type="entry name" value="SUGAR NUCLEOTIDE EPIMERASE RELATED"/>
    <property type="match status" value="1"/>
</dbReference>
<proteinExistence type="predicted"/>
<dbReference type="Pfam" id="PF01370">
    <property type="entry name" value="Epimerase"/>
    <property type="match status" value="1"/>
</dbReference>
<dbReference type="InterPro" id="IPR013549">
    <property type="entry name" value="DUF1731"/>
</dbReference>
<evidence type="ECO:0000259" key="1">
    <source>
        <dbReference type="Pfam" id="PF01370"/>
    </source>
</evidence>
<dbReference type="SUPFAM" id="SSF51735">
    <property type="entry name" value="NAD(P)-binding Rossmann-fold domains"/>
    <property type="match status" value="1"/>
</dbReference>
<sequence>MAAAGDKLTIAVTGATGLVGSRLAAKLAAQGNKVRVLTRNVSSAKAKLQYPGLEFYSLAQITEAVKGADAVVNLAGEPIGTRWTPAIKKQIKQSRLDITSKVASAISNSPEASRPKVFVSSSAVGYYGASATASFTEDSPAGNDYLAQICTEWEAAAKNVPASTRSVIIRTGIVLARDGGVLARMLPIFELFAGGPLGTGKQWVSWIHRDDLVDMIIDAIKKPAYSGVYNGTAPKPVTMAQLCSSVGGVLGRPSWLPVPDFAITTLLGEGAQVVLEGQKVLPTRAQQAGFNFKYTELPDALRNLLK</sequence>
<dbReference type="InterPro" id="IPR001509">
    <property type="entry name" value="Epimerase_deHydtase"/>
</dbReference>
<dbReference type="EMBL" id="CP126219">
    <property type="protein sequence ID" value="WIA21060.1"/>
    <property type="molecule type" value="Genomic_DNA"/>
</dbReference>
<organism evidence="3 4">
    <name type="scientific">Tetradesmus obliquus</name>
    <name type="common">Green alga</name>
    <name type="synonym">Acutodesmus obliquus</name>
    <dbReference type="NCBI Taxonomy" id="3088"/>
    <lineage>
        <taxon>Eukaryota</taxon>
        <taxon>Viridiplantae</taxon>
        <taxon>Chlorophyta</taxon>
        <taxon>core chlorophytes</taxon>
        <taxon>Chlorophyceae</taxon>
        <taxon>CS clade</taxon>
        <taxon>Sphaeropleales</taxon>
        <taxon>Scenedesmaceae</taxon>
        <taxon>Tetradesmus</taxon>
    </lineage>
</organism>
<dbReference type="Pfam" id="PF08338">
    <property type="entry name" value="DUF1731"/>
    <property type="match status" value="1"/>
</dbReference>
<protein>
    <recommendedName>
        <fullName evidence="5">DUF1731 domain-containing protein</fullName>
    </recommendedName>
</protein>
<evidence type="ECO:0000259" key="2">
    <source>
        <dbReference type="Pfam" id="PF08338"/>
    </source>
</evidence>
<accession>A0ABY8UIE4</accession>
<evidence type="ECO:0008006" key="5">
    <source>
        <dbReference type="Google" id="ProtNLM"/>
    </source>
</evidence>
<evidence type="ECO:0000313" key="3">
    <source>
        <dbReference type="EMBL" id="WIA21060.1"/>
    </source>
</evidence>
<dbReference type="Proteomes" id="UP001244341">
    <property type="component" value="Chromosome 12b"/>
</dbReference>
<keyword evidence="4" id="KW-1185">Reference proteome</keyword>
<dbReference type="PANTHER" id="PTHR11092:SF0">
    <property type="entry name" value="EPIMERASE FAMILY PROTEIN SDR39U1"/>
    <property type="match status" value="1"/>
</dbReference>
<feature type="domain" description="NAD-dependent epimerase/dehydratase" evidence="1">
    <location>
        <begin position="10"/>
        <end position="225"/>
    </location>
</feature>
<dbReference type="NCBIfam" id="TIGR01777">
    <property type="entry name" value="yfcH"/>
    <property type="match status" value="1"/>
</dbReference>
<gene>
    <name evidence="3" type="ORF">OEZ85_005382</name>
</gene>
<evidence type="ECO:0000313" key="4">
    <source>
        <dbReference type="Proteomes" id="UP001244341"/>
    </source>
</evidence>
<feature type="domain" description="DUF1731" evidence="2">
    <location>
        <begin position="258"/>
        <end position="304"/>
    </location>
</feature>
<dbReference type="CDD" id="cd05242">
    <property type="entry name" value="SDR_a8"/>
    <property type="match status" value="1"/>
</dbReference>
<dbReference type="Gene3D" id="3.40.50.720">
    <property type="entry name" value="NAD(P)-binding Rossmann-like Domain"/>
    <property type="match status" value="1"/>
</dbReference>